<dbReference type="FunFam" id="3.75.10.10:FF:000001">
    <property type="entry name" value="Eukaryotic translation initiation factor 6"/>
    <property type="match status" value="1"/>
</dbReference>
<dbReference type="Proteomes" id="UP000078576">
    <property type="component" value="Unassembled WGS sequence"/>
</dbReference>
<keyword evidence="6 8" id="KW-0539">Nucleus</keyword>
<dbReference type="SUPFAM" id="SSF69572">
    <property type="entry name" value="Activating enzymes of the ubiquitin-like proteins"/>
    <property type="match status" value="1"/>
</dbReference>
<dbReference type="InterPro" id="IPR000594">
    <property type="entry name" value="ThiF_NAD_FAD-bd"/>
</dbReference>
<dbReference type="GO" id="GO:0005737">
    <property type="term" value="C:cytoplasm"/>
    <property type="evidence" value="ECO:0007669"/>
    <property type="project" value="UniProtKB-SubCell"/>
</dbReference>
<evidence type="ECO:0000256" key="9">
    <source>
        <dbReference type="SAM" id="MobiDB-lite"/>
    </source>
</evidence>
<evidence type="ECO:0000256" key="1">
    <source>
        <dbReference type="ARBA" id="ARBA00005673"/>
    </source>
</evidence>
<feature type="compositionally biased region" description="Polar residues" evidence="9">
    <location>
        <begin position="536"/>
        <end position="549"/>
    </location>
</feature>
<comment type="function">
    <text evidence="8">Binds to the 60S ribosomal subunit and prevents its association with the 40S ribosomal subunit to form the 80S initiation complex in the cytoplasm. Is also involved in ribosome biogenesis. Associates with pre-60S subunits in the nucleus and is involved in its nuclear export.</text>
</comment>
<dbReference type="FunFam" id="3.40.50.720:FF:000560">
    <property type="entry name" value="SUMO activating enzyme (AosA), putative"/>
    <property type="match status" value="1"/>
</dbReference>
<dbReference type="GO" id="GO:0003743">
    <property type="term" value="F:translation initiation factor activity"/>
    <property type="evidence" value="ECO:0007669"/>
    <property type="project" value="UniProtKB-UniRule"/>
</dbReference>
<evidence type="ECO:0000256" key="3">
    <source>
        <dbReference type="ARBA" id="ARBA00022517"/>
    </source>
</evidence>
<feature type="domain" description="THIF-type NAD/FAD binding fold" evidence="10">
    <location>
        <begin position="118"/>
        <end position="450"/>
    </location>
</feature>
<dbReference type="CDD" id="cd01492">
    <property type="entry name" value="Aos1_SUMO"/>
    <property type="match status" value="1"/>
</dbReference>
<evidence type="ECO:0000256" key="2">
    <source>
        <dbReference type="ARBA" id="ARBA00022490"/>
    </source>
</evidence>
<keyword evidence="8" id="KW-0597">Phosphoprotein</keyword>
<evidence type="ECO:0000256" key="6">
    <source>
        <dbReference type="ARBA" id="ARBA00023242"/>
    </source>
</evidence>
<dbReference type="InterPro" id="IPR000011">
    <property type="entry name" value="UBQ/SUMO-activ_enz_E1-like"/>
</dbReference>
<dbReference type="NCBIfam" id="TIGR00323">
    <property type="entry name" value="eIF-6"/>
    <property type="match status" value="1"/>
</dbReference>
<dbReference type="STRING" id="694573.A0A194V8B3"/>
<comment type="subcellular location">
    <subcellularLocation>
        <location evidence="8">Cytoplasm</location>
    </subcellularLocation>
    <subcellularLocation>
        <location evidence="8">Nucleus</location>
        <location evidence="8">Nucleolus</location>
    </subcellularLocation>
    <text evidence="8">Shuttles between cytoplasm and nucleus/nucleolus.</text>
</comment>
<dbReference type="EMBL" id="KN714743">
    <property type="protein sequence ID" value="KUI60129.1"/>
    <property type="molecule type" value="Genomic_DNA"/>
</dbReference>
<dbReference type="Gene3D" id="3.75.10.10">
    <property type="entry name" value="L-arginine/glycine Amidinotransferase, Chain A"/>
    <property type="match status" value="1"/>
</dbReference>
<evidence type="ECO:0000256" key="5">
    <source>
        <dbReference type="ARBA" id="ARBA00022917"/>
    </source>
</evidence>
<dbReference type="GO" id="GO:0042273">
    <property type="term" value="P:ribosomal large subunit biogenesis"/>
    <property type="evidence" value="ECO:0007669"/>
    <property type="project" value="UniProtKB-UniRule"/>
</dbReference>
<dbReference type="OrthoDB" id="1708823at2759"/>
<proteinExistence type="inferred from homology"/>
<comment type="PTM">
    <text evidence="8">Phosphorylation at Ser-736 and Ser-737 promotes nuclear export.</text>
</comment>
<accession>A0A194V8B3</accession>
<evidence type="ECO:0000256" key="7">
    <source>
        <dbReference type="ARBA" id="ARBA00043952"/>
    </source>
</evidence>
<keyword evidence="2 8" id="KW-0963">Cytoplasm</keyword>
<dbReference type="SUPFAM" id="SSF55909">
    <property type="entry name" value="Pentein"/>
    <property type="match status" value="1"/>
</dbReference>
<dbReference type="GO" id="GO:0000054">
    <property type="term" value="P:ribosomal subunit export from nucleus"/>
    <property type="evidence" value="ECO:0007669"/>
    <property type="project" value="UniProtKB-UniRule"/>
</dbReference>
<evidence type="ECO:0000259" key="10">
    <source>
        <dbReference type="Pfam" id="PF00899"/>
    </source>
</evidence>
<feature type="region of interest" description="Disordered" evidence="9">
    <location>
        <begin position="530"/>
        <end position="549"/>
    </location>
</feature>
<protein>
    <recommendedName>
        <fullName evidence="8">Eukaryotic translation initiation factor 6</fullName>
        <shortName evidence="8">eIF-6</shortName>
    </recommendedName>
</protein>
<keyword evidence="12" id="KW-1185">Reference proteome</keyword>
<comment type="similarity">
    <text evidence="8">Belongs to the eIF-6 family.</text>
</comment>
<feature type="compositionally biased region" description="Low complexity" evidence="9">
    <location>
        <begin position="16"/>
        <end position="31"/>
    </location>
</feature>
<evidence type="ECO:0000256" key="4">
    <source>
        <dbReference type="ARBA" id="ARBA00022540"/>
    </source>
</evidence>
<dbReference type="Gene3D" id="3.40.50.720">
    <property type="entry name" value="NAD(P)-binding Rossmann-like Domain"/>
    <property type="match status" value="1"/>
</dbReference>
<dbReference type="AlphaFoldDB" id="A0A194V8B3"/>
<dbReference type="GO" id="GO:0005730">
    <property type="term" value="C:nucleolus"/>
    <property type="evidence" value="ECO:0007669"/>
    <property type="project" value="UniProtKB-SubCell"/>
</dbReference>
<sequence length="808" mass="87388">MDPPAAAAQGQEDKTSSQTSHQSNQHASTTHAVPAPDAHANPHGGLSNLPLPTELPPDLNSFMMPQDGSMLSADALMNMPMMMPMMMGSMDGTMDANGLLNIPQMPQNGISNDEIALYDRQIRLWGMQAQQKIRNANVLLITMKALANEIAKNLVLAGIGSLTIIDHENVTEADLGAQFFLSEEEGHLGMNRAQAAVPQVQKLNPRVNVIADTDDVRFKGASYFALFDMVIATDLDPAALNIINTATRLNMRPFYAAGTHGLYGFIFADLIEHTFVIEREKPNVPTEPKTETRTRMIFDVQTKKENGKTIEMVSKKELYSTWLLASDGAFLPDEYTKSRRRLKAVSPTLSCLRALWEFQQIHNGRNPGPNQNDLANFTKMATQKHKDLSLPTETLTAEFLRSFLQNIGCEIAPVTAILGGQLAQDAINVLGQTQQPIQNMVIFDGNTMEASLYPLHPHGPLGNQLLSMGGIHGMSGMGNGDMNGLMGDPSLMHMAMPPMDMHFGAPGMGTGEVQHNFAGTGAGTATGTGEAHGNFPATNTGTGEMQQSEPLQTRLFTRTTAIMAVRAQFENSNEVGVFATLTNSFALVSIGASENFYSVFEAELQDVIPIVRTTIAGTRIVGRLTTGNRKGLLVPTSTTDQELQHLRNSLPDEVKIQRIEERLSALGNVIVANDHIALIHPDLERETEEIIADVLGVEVFRQTVADNVLVGSYMALSNQGGLVHPKTSISDQDELSSLLQVPLVAGSVNRGSSVVGGGMVVNDWMAVTGLDTTATELSVVESVFRLGEGAAPGNINTNMKETMVESFY</sequence>
<dbReference type="GO" id="GO:0042256">
    <property type="term" value="P:cytosolic ribosome assembly"/>
    <property type="evidence" value="ECO:0007669"/>
    <property type="project" value="UniProtKB-UniRule"/>
</dbReference>
<reference evidence="12" key="1">
    <citation type="submission" date="2014-12" db="EMBL/GenBank/DDBJ databases">
        <title>Genome Sequence of Valsa Canker Pathogens Uncovers a Specific Adaption of Colonization on Woody Bark.</title>
        <authorList>
            <person name="Yin Z."/>
            <person name="Liu H."/>
            <person name="Gao X."/>
            <person name="Li Z."/>
            <person name="Song N."/>
            <person name="Ke X."/>
            <person name="Dai Q."/>
            <person name="Wu Y."/>
            <person name="Sun Y."/>
            <person name="Xu J.-R."/>
            <person name="Kang Z.K."/>
            <person name="Wang L."/>
            <person name="Huang L."/>
        </authorList>
    </citation>
    <scope>NUCLEOTIDE SEQUENCE [LARGE SCALE GENOMIC DNA]</scope>
    <source>
        <strain evidence="12">SXYL134</strain>
    </source>
</reference>
<dbReference type="HAMAP" id="MF_00032">
    <property type="entry name" value="eIF_6"/>
    <property type="match status" value="1"/>
</dbReference>
<keyword evidence="5 8" id="KW-0648">Protein biosynthesis</keyword>
<comment type="similarity">
    <text evidence="1">Belongs to the ubiquitin-activating E1 family.</text>
</comment>
<keyword evidence="4 8" id="KW-0396">Initiation factor</keyword>
<dbReference type="Pfam" id="PF01912">
    <property type="entry name" value="eIF-6"/>
    <property type="match status" value="1"/>
</dbReference>
<comment type="subunit">
    <text evidence="8">Monomer. Associates with the 60S ribosomal subunit.</text>
</comment>
<dbReference type="Pfam" id="PF00899">
    <property type="entry name" value="ThiF"/>
    <property type="match status" value="1"/>
</dbReference>
<keyword evidence="3 8" id="KW-0690">Ribosome biogenesis</keyword>
<feature type="modified residue" description="Phosphoserine; by CK1" evidence="8">
    <location>
        <position position="736"/>
    </location>
</feature>
<name>A0A194V8B3_CYTMA</name>
<evidence type="ECO:0000313" key="12">
    <source>
        <dbReference type="Proteomes" id="UP000078576"/>
    </source>
</evidence>
<dbReference type="InterPro" id="IPR035985">
    <property type="entry name" value="Ubiquitin-activating_enz"/>
</dbReference>
<dbReference type="PANTHER" id="PTHR10784">
    <property type="entry name" value="TRANSLATION INITIATION FACTOR 6"/>
    <property type="match status" value="1"/>
</dbReference>
<comment type="pathway">
    <text evidence="7">Protein modification.</text>
</comment>
<evidence type="ECO:0000313" key="11">
    <source>
        <dbReference type="EMBL" id="KUI60129.1"/>
    </source>
</evidence>
<evidence type="ECO:0000256" key="8">
    <source>
        <dbReference type="HAMAP-Rule" id="MF_03132"/>
    </source>
</evidence>
<feature type="region of interest" description="Disordered" evidence="9">
    <location>
        <begin position="1"/>
        <end position="63"/>
    </location>
</feature>
<dbReference type="InterPro" id="IPR002769">
    <property type="entry name" value="eIF6"/>
</dbReference>
<dbReference type="GO" id="GO:0008641">
    <property type="term" value="F:ubiquitin-like modifier activating enzyme activity"/>
    <property type="evidence" value="ECO:0007669"/>
    <property type="project" value="InterPro"/>
</dbReference>
<dbReference type="PRINTS" id="PR01849">
    <property type="entry name" value="UBIQUITINACT"/>
</dbReference>
<feature type="modified residue" description="Phosphoserine; by CK1" evidence="8">
    <location>
        <position position="737"/>
    </location>
</feature>
<gene>
    <name evidence="8" type="primary">TIF6</name>
    <name evidence="11" type="ORF">VP1G_07312</name>
</gene>
<dbReference type="GO" id="GO:0043023">
    <property type="term" value="F:ribosomal large subunit binding"/>
    <property type="evidence" value="ECO:0007669"/>
    <property type="project" value="UniProtKB-UniRule"/>
</dbReference>
<dbReference type="SMART" id="SM00654">
    <property type="entry name" value="eIF6"/>
    <property type="match status" value="1"/>
</dbReference>
<dbReference type="CDD" id="cd00527">
    <property type="entry name" value="IF6"/>
    <property type="match status" value="1"/>
</dbReference>
<organism evidence="11 12">
    <name type="scientific">Cytospora mali</name>
    <name type="common">Apple Valsa canker fungus</name>
    <name type="synonym">Valsa mali</name>
    <dbReference type="NCBI Taxonomy" id="578113"/>
    <lineage>
        <taxon>Eukaryota</taxon>
        <taxon>Fungi</taxon>
        <taxon>Dikarya</taxon>
        <taxon>Ascomycota</taxon>
        <taxon>Pezizomycotina</taxon>
        <taxon>Sordariomycetes</taxon>
        <taxon>Sordariomycetidae</taxon>
        <taxon>Diaporthales</taxon>
        <taxon>Cytosporaceae</taxon>
        <taxon>Cytospora</taxon>
    </lineage>
</organism>